<reference evidence="13 14" key="1">
    <citation type="journal article" date="2024" name="BMC Genomics">
        <title>Genome assembly of redclaw crayfish (Cherax quadricarinatus) provides insights into its immune adaptation and hypoxia tolerance.</title>
        <authorList>
            <person name="Liu Z."/>
            <person name="Zheng J."/>
            <person name="Li H."/>
            <person name="Fang K."/>
            <person name="Wang S."/>
            <person name="He J."/>
            <person name="Zhou D."/>
            <person name="Weng S."/>
            <person name="Chi M."/>
            <person name="Gu Z."/>
            <person name="He J."/>
            <person name="Li F."/>
            <person name="Wang M."/>
        </authorList>
    </citation>
    <scope>NUCLEOTIDE SEQUENCE [LARGE SCALE GENOMIC DNA]</scope>
    <source>
        <strain evidence="13">ZL_2023a</strain>
    </source>
</reference>
<keyword evidence="10" id="KW-0694">RNA-binding</keyword>
<dbReference type="CDD" id="cd00105">
    <property type="entry name" value="KH-I"/>
    <property type="match status" value="1"/>
</dbReference>
<dbReference type="Pfam" id="PF00013">
    <property type="entry name" value="KH_1"/>
    <property type="match status" value="1"/>
</dbReference>
<dbReference type="AlphaFoldDB" id="A0AAW0XDV6"/>
<comment type="subcellular location">
    <subcellularLocation>
        <location evidence="1">Nucleus</location>
    </subcellularLocation>
</comment>
<evidence type="ECO:0000256" key="8">
    <source>
        <dbReference type="ARBA" id="ARBA00043023"/>
    </source>
</evidence>
<keyword evidence="14" id="KW-1185">Reference proteome</keyword>
<gene>
    <name evidence="13" type="ORF">OTU49_002555</name>
</gene>
<proteinExistence type="predicted"/>
<accession>A0AAW0XDV6</accession>
<dbReference type="GO" id="GO:0071038">
    <property type="term" value="P:TRAMP-dependent tRNA surveillance pathway"/>
    <property type="evidence" value="ECO:0007669"/>
    <property type="project" value="TreeGrafter"/>
</dbReference>
<dbReference type="InterPro" id="IPR036612">
    <property type="entry name" value="KH_dom_type_1_sf"/>
</dbReference>
<dbReference type="SUPFAM" id="SSF54791">
    <property type="entry name" value="Eukaryotic type KH-domain (KH-domain type I)"/>
    <property type="match status" value="1"/>
</dbReference>
<evidence type="ECO:0000256" key="5">
    <source>
        <dbReference type="ARBA" id="ARBA00022833"/>
    </source>
</evidence>
<dbReference type="InterPro" id="IPR004088">
    <property type="entry name" value="KH_dom_type_1"/>
</dbReference>
<dbReference type="GO" id="GO:0008270">
    <property type="term" value="F:zinc ion binding"/>
    <property type="evidence" value="ECO:0007669"/>
    <property type="project" value="UniProtKB-KW"/>
</dbReference>
<evidence type="ECO:0000256" key="4">
    <source>
        <dbReference type="ARBA" id="ARBA00022771"/>
    </source>
</evidence>
<keyword evidence="5" id="KW-0862">Zinc</keyword>
<dbReference type="PROSITE" id="PS50158">
    <property type="entry name" value="ZF_CCHC"/>
    <property type="match status" value="1"/>
</dbReference>
<keyword evidence="6" id="KW-0539">Nucleus</keyword>
<evidence type="ECO:0000313" key="14">
    <source>
        <dbReference type="Proteomes" id="UP001445076"/>
    </source>
</evidence>
<dbReference type="GO" id="GO:0071039">
    <property type="term" value="P:nuclear polyadenylation-dependent CUT catabolic process"/>
    <property type="evidence" value="ECO:0007669"/>
    <property type="project" value="TreeGrafter"/>
</dbReference>
<feature type="region of interest" description="Disordered" evidence="11">
    <location>
        <begin position="235"/>
        <end position="277"/>
    </location>
</feature>
<dbReference type="InterPro" id="IPR001878">
    <property type="entry name" value="Znf_CCHC"/>
</dbReference>
<feature type="region of interest" description="Disordered" evidence="11">
    <location>
        <begin position="129"/>
        <end position="148"/>
    </location>
</feature>
<evidence type="ECO:0000256" key="9">
    <source>
        <dbReference type="PROSITE-ProRule" id="PRU00047"/>
    </source>
</evidence>
<dbReference type="GO" id="GO:0071037">
    <property type="term" value="P:nuclear polyadenylation-dependent snRNA catabolic process"/>
    <property type="evidence" value="ECO:0007669"/>
    <property type="project" value="TreeGrafter"/>
</dbReference>
<evidence type="ECO:0000256" key="3">
    <source>
        <dbReference type="ARBA" id="ARBA00022737"/>
    </source>
</evidence>
<dbReference type="InterPro" id="IPR004087">
    <property type="entry name" value="KH_dom"/>
</dbReference>
<keyword evidence="3" id="KW-0677">Repeat</keyword>
<dbReference type="PANTHER" id="PTHR46543:SF1">
    <property type="entry name" value="ZINC FINGER CCHC DOMAIN-CONTAINING PROTEIN 7"/>
    <property type="match status" value="1"/>
</dbReference>
<dbReference type="Gene3D" id="4.10.60.10">
    <property type="entry name" value="Zinc finger, CCHC-type"/>
    <property type="match status" value="1"/>
</dbReference>
<organism evidence="13 14">
    <name type="scientific">Cherax quadricarinatus</name>
    <name type="common">Australian red claw crayfish</name>
    <dbReference type="NCBI Taxonomy" id="27406"/>
    <lineage>
        <taxon>Eukaryota</taxon>
        <taxon>Metazoa</taxon>
        <taxon>Ecdysozoa</taxon>
        <taxon>Arthropoda</taxon>
        <taxon>Crustacea</taxon>
        <taxon>Multicrustacea</taxon>
        <taxon>Malacostraca</taxon>
        <taxon>Eumalacostraca</taxon>
        <taxon>Eucarida</taxon>
        <taxon>Decapoda</taxon>
        <taxon>Pleocyemata</taxon>
        <taxon>Astacidea</taxon>
        <taxon>Parastacoidea</taxon>
        <taxon>Parastacidae</taxon>
        <taxon>Cherax</taxon>
    </lineage>
</organism>
<feature type="domain" description="CCHC-type" evidence="12">
    <location>
        <begin position="593"/>
        <end position="606"/>
    </location>
</feature>
<dbReference type="PANTHER" id="PTHR46543">
    <property type="entry name" value="ZINC FINGER CCHC DOMAIN-CONTAINING PROTEIN 7"/>
    <property type="match status" value="1"/>
</dbReference>
<dbReference type="InterPro" id="IPR051644">
    <property type="entry name" value="TRAMP_AT-DNA-binding"/>
</dbReference>
<feature type="region of interest" description="Disordered" evidence="11">
    <location>
        <begin position="956"/>
        <end position="991"/>
    </location>
</feature>
<dbReference type="GO" id="GO:0003723">
    <property type="term" value="F:RNA binding"/>
    <property type="evidence" value="ECO:0007669"/>
    <property type="project" value="UniProtKB-UniRule"/>
</dbReference>
<evidence type="ECO:0000256" key="6">
    <source>
        <dbReference type="ARBA" id="ARBA00023242"/>
    </source>
</evidence>
<evidence type="ECO:0000256" key="7">
    <source>
        <dbReference type="ARBA" id="ARBA00041190"/>
    </source>
</evidence>
<dbReference type="Proteomes" id="UP001445076">
    <property type="component" value="Unassembled WGS sequence"/>
</dbReference>
<keyword evidence="4 9" id="KW-0863">Zinc-finger</keyword>
<feature type="compositionally biased region" description="Basic residues" evidence="11">
    <location>
        <begin position="982"/>
        <end position="991"/>
    </location>
</feature>
<feature type="compositionally biased region" description="Basic and acidic residues" evidence="11">
    <location>
        <begin position="196"/>
        <end position="216"/>
    </location>
</feature>
<dbReference type="PROSITE" id="PS50084">
    <property type="entry name" value="KH_TYPE_1"/>
    <property type="match status" value="1"/>
</dbReference>
<comment type="caution">
    <text evidence="13">The sequence shown here is derived from an EMBL/GenBank/DDBJ whole genome shotgun (WGS) entry which is preliminary data.</text>
</comment>
<feature type="region of interest" description="Disordered" evidence="11">
    <location>
        <begin position="289"/>
        <end position="310"/>
    </location>
</feature>
<feature type="compositionally biased region" description="Low complexity" evidence="11">
    <location>
        <begin position="129"/>
        <end position="147"/>
    </location>
</feature>
<evidence type="ECO:0000256" key="1">
    <source>
        <dbReference type="ARBA" id="ARBA00004123"/>
    </source>
</evidence>
<evidence type="ECO:0000313" key="13">
    <source>
        <dbReference type="EMBL" id="KAK8741200.1"/>
    </source>
</evidence>
<evidence type="ECO:0000256" key="10">
    <source>
        <dbReference type="PROSITE-ProRule" id="PRU00117"/>
    </source>
</evidence>
<dbReference type="GO" id="GO:0071031">
    <property type="term" value="P:nuclear mRNA surveillance of mRNA 3'-end processing"/>
    <property type="evidence" value="ECO:0007669"/>
    <property type="project" value="TreeGrafter"/>
</dbReference>
<evidence type="ECO:0000259" key="12">
    <source>
        <dbReference type="PROSITE" id="PS50158"/>
    </source>
</evidence>
<dbReference type="Gene3D" id="3.30.1370.10">
    <property type="entry name" value="K Homology domain, type 1"/>
    <property type="match status" value="1"/>
</dbReference>
<dbReference type="SMART" id="SM00322">
    <property type="entry name" value="KH"/>
    <property type="match status" value="1"/>
</dbReference>
<dbReference type="GO" id="GO:0071035">
    <property type="term" value="P:nuclear polyadenylation-dependent rRNA catabolic process"/>
    <property type="evidence" value="ECO:0007669"/>
    <property type="project" value="TreeGrafter"/>
</dbReference>
<feature type="compositionally biased region" description="Polar residues" evidence="11">
    <location>
        <begin position="67"/>
        <end position="78"/>
    </location>
</feature>
<evidence type="ECO:0000256" key="2">
    <source>
        <dbReference type="ARBA" id="ARBA00022723"/>
    </source>
</evidence>
<dbReference type="EMBL" id="JARKIK010000031">
    <property type="protein sequence ID" value="KAK8741200.1"/>
    <property type="molecule type" value="Genomic_DNA"/>
</dbReference>
<dbReference type="SMART" id="SM00343">
    <property type="entry name" value="ZnF_C2HC"/>
    <property type="match status" value="4"/>
</dbReference>
<sequence length="991" mass="112344">MWYKFGGKDSDFDNDSEFGSEEEELECGLYAQLYFESNPDYHGGRCELPELSQENKKRKLHHDETYTQDSGLRSRLSPHSTPICTTAETGSVVSFVADNQTNGKIQEDFAVSASSSKTPTVSVRESIYSKGSIPGSKPGSIPESIPGNISGIKPLDSLHCTIEISDDTEEDVNIDLAILDKKRKENHIIKDDLSEKTKKRKLSDSHDSFEFQREKSQGSLAHASFNTTKISVHDCKKDGSSKLTMTKSENSDSSDFEREESRYSSFPPKESKSRNVNKLKRNCDLTFSSDSESDAHILPPPSSKHYDTVSVLSGSGNELEKRVKVKESQRKKLRDNSSVLLLEQSCSNNKKAIVLKKPETVASDSRSDSVLSLSTRTKGTNVNTDLSSIILKLKKDTCVSKQTKVSTSNNGLQTTRCSLNFTKNRPDTVKKPTCNLWTQDMINFYDSDISEDLELETVHDQQTNERSAWHIIAADYQVKPNLRYFAQMDRCIQCRQFGHKMNNCPKVPRCNLCSETDHTSRCDCPNDCCFRCGGKHFYCSATSRAVTCSTCSFPGHCRELCPDLWRRFHLTTSGVEVNTPVKATPRPVGDKFCCNCGKRGHYGYDCELDFYKRSYVQVTQSVISYSTPFSFANEFDVIPTGPKLENRVFKLCLNDGDAGRILGKRGVIIKEIQKRSGAAVEIINENGVTKVLMSGSTPACCDARAMVEVLLGRRPVNKLRDFVLHVFDLNRQVLHVNEVDDVYNLWMPLNLYDYSQNLASSWYEECIEKLGRNKKSVIKVLKQYIKTCQESFSPIFNNLNETLNVLRGFAGKICLERKSIEAVHTELSRVLCALVCHEKYGHDFRSKLKEMKADIKASDSDVVSEEMCCKIVNTLASVYAPPLEKLSEIMKDVECYESFLRKISKRARKILQDEGKKTPDIKKKLKQKRIMHKNIECYKSFLWKISKRARKILQDEGKKTPDIKKKLKQKGIMHKNIETNKCRGKKKKKER</sequence>
<feature type="region of interest" description="Disordered" evidence="11">
    <location>
        <begin position="53"/>
        <end position="78"/>
    </location>
</feature>
<name>A0AAW0XDV6_CHEQU</name>
<evidence type="ECO:0000256" key="11">
    <source>
        <dbReference type="SAM" id="MobiDB-lite"/>
    </source>
</evidence>
<protein>
    <recommendedName>
        <fullName evidence="7">Zinc finger CCHC domain-containing protein 7</fullName>
    </recommendedName>
    <alternativeName>
        <fullName evidence="8">TRAMP-like complex RNA-binding factor ZCCHC7</fullName>
    </alternativeName>
</protein>
<dbReference type="GO" id="GO:0031499">
    <property type="term" value="C:TRAMP complex"/>
    <property type="evidence" value="ECO:0007669"/>
    <property type="project" value="TreeGrafter"/>
</dbReference>
<keyword evidence="2" id="KW-0479">Metal-binding</keyword>
<dbReference type="GO" id="GO:0071036">
    <property type="term" value="P:nuclear polyadenylation-dependent snoRNA catabolic process"/>
    <property type="evidence" value="ECO:0007669"/>
    <property type="project" value="TreeGrafter"/>
</dbReference>
<feature type="region of interest" description="Disordered" evidence="11">
    <location>
        <begin position="196"/>
        <end position="218"/>
    </location>
</feature>